<keyword evidence="1" id="KW-0645">Protease</keyword>
<evidence type="ECO:0000259" key="3">
    <source>
        <dbReference type="Pfam" id="PF00692"/>
    </source>
</evidence>
<name>A0A7K7KCY0_AGEPH</name>
<dbReference type="GO" id="GO:0006508">
    <property type="term" value="P:proteolysis"/>
    <property type="evidence" value="ECO:0007669"/>
    <property type="project" value="UniProtKB-KW"/>
</dbReference>
<feature type="domain" description="dUTPase-like" evidence="3">
    <location>
        <begin position="7"/>
        <end position="112"/>
    </location>
</feature>
<dbReference type="Proteomes" id="UP000521525">
    <property type="component" value="Unassembled WGS sequence"/>
</dbReference>
<evidence type="ECO:0000256" key="2">
    <source>
        <dbReference type="ARBA" id="ARBA00022750"/>
    </source>
</evidence>
<proteinExistence type="predicted"/>
<evidence type="ECO:0000256" key="1">
    <source>
        <dbReference type="ARBA" id="ARBA00022670"/>
    </source>
</evidence>
<keyword evidence="2" id="KW-0064">Aspartyl protease</keyword>
<dbReference type="SUPFAM" id="SSF51283">
    <property type="entry name" value="dUTPase-like"/>
    <property type="match status" value="1"/>
</dbReference>
<organism evidence="4 5">
    <name type="scientific">Agelaius phoeniceus</name>
    <name type="common">Red-winged blackbird</name>
    <name type="synonym">Oriolus phoeniceus</name>
    <dbReference type="NCBI Taxonomy" id="39638"/>
    <lineage>
        <taxon>Eukaryota</taxon>
        <taxon>Metazoa</taxon>
        <taxon>Chordata</taxon>
        <taxon>Craniata</taxon>
        <taxon>Vertebrata</taxon>
        <taxon>Euteleostomi</taxon>
        <taxon>Archelosauria</taxon>
        <taxon>Archosauria</taxon>
        <taxon>Dinosauria</taxon>
        <taxon>Saurischia</taxon>
        <taxon>Theropoda</taxon>
        <taxon>Coelurosauria</taxon>
        <taxon>Aves</taxon>
        <taxon>Neognathae</taxon>
        <taxon>Neoaves</taxon>
        <taxon>Telluraves</taxon>
        <taxon>Australaves</taxon>
        <taxon>Passeriformes</taxon>
        <taxon>Passeroidea</taxon>
        <taxon>Icteridae</taxon>
        <taxon>Agelaius</taxon>
    </lineage>
</organism>
<reference evidence="4 5" key="1">
    <citation type="submission" date="2019-09" db="EMBL/GenBank/DDBJ databases">
        <title>Bird 10,000 Genomes (B10K) Project - Family phase.</title>
        <authorList>
            <person name="Zhang G."/>
        </authorList>
    </citation>
    <scope>NUCLEOTIDE SEQUENCE [LARGE SCALE GENOMIC DNA]</scope>
    <source>
        <strain evidence="4">OUT-0050</strain>
        <tissue evidence="4">Muscle</tissue>
    </source>
</reference>
<comment type="caution">
    <text evidence="4">The sequence shown here is derived from an EMBL/GenBank/DDBJ whole genome shotgun (WGS) entry which is preliminary data.</text>
</comment>
<evidence type="ECO:0000313" key="4">
    <source>
        <dbReference type="EMBL" id="NWZ16600.1"/>
    </source>
</evidence>
<dbReference type="InterPro" id="IPR051592">
    <property type="entry name" value="HERV-K_Pro_peptidase_A2"/>
</dbReference>
<dbReference type="Pfam" id="PF00692">
    <property type="entry name" value="dUTPase"/>
    <property type="match status" value="1"/>
</dbReference>
<dbReference type="Gene3D" id="2.70.40.10">
    <property type="match status" value="1"/>
</dbReference>
<feature type="non-terminal residue" evidence="4">
    <location>
        <position position="1"/>
    </location>
</feature>
<dbReference type="PANTHER" id="PTHR19422">
    <property type="entry name" value="GAG RETROVIRAL POLYPROTEIN"/>
    <property type="match status" value="1"/>
</dbReference>
<keyword evidence="5" id="KW-1185">Reference proteome</keyword>
<dbReference type="InterPro" id="IPR036157">
    <property type="entry name" value="dUTPase-like_sf"/>
</dbReference>
<dbReference type="InterPro" id="IPR029054">
    <property type="entry name" value="dUTPase-like"/>
</dbReference>
<dbReference type="AlphaFoldDB" id="A0A7K7KCY0"/>
<accession>A0A7K7KCY0</accession>
<evidence type="ECO:0000313" key="5">
    <source>
        <dbReference type="Proteomes" id="UP000521525"/>
    </source>
</evidence>
<dbReference type="PANTHER" id="PTHR19422:SF123">
    <property type="entry name" value="RT1 CLASS I, LOCUS CE15"/>
    <property type="match status" value="1"/>
</dbReference>
<dbReference type="GO" id="GO:0004190">
    <property type="term" value="F:aspartic-type endopeptidase activity"/>
    <property type="evidence" value="ECO:0007669"/>
    <property type="project" value="UniProtKB-KW"/>
</dbReference>
<gene>
    <name evidence="4" type="primary">Ervk9_5</name>
    <name evidence="4" type="ORF">AGEPHO_R11334</name>
</gene>
<keyword evidence="2" id="KW-0378">Hydrolase</keyword>
<dbReference type="EMBL" id="VZSP01002887">
    <property type="protein sequence ID" value="NWZ16600.1"/>
    <property type="molecule type" value="Genomic_DNA"/>
</dbReference>
<protein>
    <submittedName>
        <fullName evidence="4">POK9 protein</fullName>
    </submittedName>
</protein>
<feature type="non-terminal residue" evidence="4">
    <location>
        <position position="138"/>
    </location>
</feature>
<sequence length="138" mass="15516">KKSLSIDLATAINVTLIDNKPQKIPTRVKKPITINNQPEEALLLGRSSSELKRDFVLPSLIDRDYERKISIVVQTHFLPMHIPKGSKIAQLVPMQQLTNAATASSPYDRRNKKFESTRVLTLLTVPISHRPIVTAILQ</sequence>